<dbReference type="InterPro" id="IPR027981">
    <property type="entry name" value="DUF4446"/>
</dbReference>
<name>A0A089LNR5_PAEBO</name>
<dbReference type="KEGG" id="pbd:PBOR_36125"/>
<dbReference type="RefSeq" id="WP_042218714.1">
    <property type="nucleotide sequence ID" value="NZ_CP009285.1"/>
</dbReference>
<dbReference type="Pfam" id="PF14584">
    <property type="entry name" value="DUF4446"/>
    <property type="match status" value="1"/>
</dbReference>
<reference evidence="2" key="1">
    <citation type="submission" date="2014-08" db="EMBL/GenBank/DDBJ databases">
        <title>Comparative genomics of the Paenibacillus odorifer group.</title>
        <authorList>
            <person name="den Bakker H.C."/>
            <person name="Tsai Y.-C.Y.-C."/>
            <person name="Martin N."/>
            <person name="Korlach J."/>
            <person name="Wiedmann M."/>
        </authorList>
    </citation>
    <scope>NUCLEOTIDE SEQUENCE [LARGE SCALE GENOMIC DNA]</scope>
    <source>
        <strain evidence="2">DSM 13188</strain>
    </source>
</reference>
<keyword evidence="1" id="KW-0812">Transmembrane</keyword>
<gene>
    <name evidence="2" type="ORF">PBOR_36125</name>
</gene>
<dbReference type="OrthoDB" id="5244042at2"/>
<keyword evidence="3" id="KW-1185">Reference proteome</keyword>
<evidence type="ECO:0000313" key="3">
    <source>
        <dbReference type="Proteomes" id="UP000029518"/>
    </source>
</evidence>
<dbReference type="Proteomes" id="UP000029518">
    <property type="component" value="Chromosome"/>
</dbReference>
<proteinExistence type="predicted"/>
<dbReference type="EMBL" id="CP009285">
    <property type="protein sequence ID" value="AIQ61730.1"/>
    <property type="molecule type" value="Genomic_DNA"/>
</dbReference>
<feature type="transmembrane region" description="Helical" evidence="1">
    <location>
        <begin position="12"/>
        <end position="32"/>
    </location>
</feature>
<evidence type="ECO:0008006" key="4">
    <source>
        <dbReference type="Google" id="ProtNLM"/>
    </source>
</evidence>
<accession>A0A089LNR5</accession>
<keyword evidence="1" id="KW-1133">Transmembrane helix</keyword>
<protein>
    <recommendedName>
        <fullName evidence="4">DUF4446 domain-containing protein</fullName>
    </recommendedName>
</protein>
<evidence type="ECO:0000256" key="1">
    <source>
        <dbReference type="SAM" id="Phobius"/>
    </source>
</evidence>
<sequence length="166" mass="18717">MSELNEVISEQLSVFIMGFAVLIVLLAIVLIIQGAKIRKMRRRYEAMMSGNGIEDLESLLVNLKNQGDMLEEGQREHKVMIEAAQSKMRGMKSKVAMKRYNAFGERGNDLSFSLAILDDNHSGIVLSSLHNRENSYIYSKPLEKGESQYPLSPEEKEVIALALQQI</sequence>
<organism evidence="2 3">
    <name type="scientific">Paenibacillus borealis</name>
    <dbReference type="NCBI Taxonomy" id="160799"/>
    <lineage>
        <taxon>Bacteria</taxon>
        <taxon>Bacillati</taxon>
        <taxon>Bacillota</taxon>
        <taxon>Bacilli</taxon>
        <taxon>Bacillales</taxon>
        <taxon>Paenibacillaceae</taxon>
        <taxon>Paenibacillus</taxon>
    </lineage>
</organism>
<dbReference type="HOGENOM" id="CLU_101313_1_0_9"/>
<dbReference type="AlphaFoldDB" id="A0A089LNR5"/>
<evidence type="ECO:0000313" key="2">
    <source>
        <dbReference type="EMBL" id="AIQ61730.1"/>
    </source>
</evidence>
<keyword evidence="1" id="KW-0472">Membrane</keyword>